<dbReference type="EMBL" id="FLOB01000002">
    <property type="protein sequence ID" value="SBS27649.1"/>
    <property type="molecule type" value="Genomic_DNA"/>
</dbReference>
<dbReference type="STRING" id="1792290.MSP8886_00910"/>
<keyword evidence="2" id="KW-1185">Reference proteome</keyword>
<dbReference type="Proteomes" id="UP000092544">
    <property type="component" value="Unassembled WGS sequence"/>
</dbReference>
<name>A0A1A8T5K7_9GAMM</name>
<protein>
    <submittedName>
        <fullName evidence="1">Uncharacterized protein</fullName>
    </submittedName>
</protein>
<sequence length="444" mass="48592">MKKLLGILVIVLAAVCIISPKIIAGQYQKQLESFIAYLNQSAGYHAKIESMDNSWFGSKANISVELDPSTIDPNSPIGLIKANIVLETHYGPLLFNKQSLIGLYSTQASIPADKARDTLVWDDNKPLYQLNITRGLTGNLTMTDAIPSFTDKAKTLSFSGYSGSGENKNNTFHYQGALKNINIDDQQPASLKDLSVKLSMDTSVDLNNGGLRDSDMTLKVGDIQVASKMAIKGLSINTHSDLDKKTQLGDIKISYGANSLSLPSVQVSNLSLVTELKNLNNAVLTKIYKELNNAPDRTDPTNQKTIAVLQDNLSPFLASKPEFNISDFSGTLPEGSFKSSLTSKLADVNDPKLVDLFNPQFWKYYTIAKANILVDAPLADKLAQQFVAKQAQMPAQSPQVKQQAQMIIGNFVQQGLIKKEKDQYRTEISIKGGQANIFDIPLPM</sequence>
<dbReference type="AlphaFoldDB" id="A0A1A8T5K7"/>
<organism evidence="1 2">
    <name type="scientific">Marinomonas spartinae</name>
    <dbReference type="NCBI Taxonomy" id="1792290"/>
    <lineage>
        <taxon>Bacteria</taxon>
        <taxon>Pseudomonadati</taxon>
        <taxon>Pseudomonadota</taxon>
        <taxon>Gammaproteobacteria</taxon>
        <taxon>Oceanospirillales</taxon>
        <taxon>Oceanospirillaceae</taxon>
        <taxon>Marinomonas</taxon>
    </lineage>
</organism>
<dbReference type="InterPro" id="IPR010352">
    <property type="entry name" value="DUF945"/>
</dbReference>
<gene>
    <name evidence="1" type="ORF">MSP8886_00910</name>
</gene>
<dbReference type="RefSeq" id="WP_067013203.1">
    <property type="nucleotide sequence ID" value="NZ_FLOB01000002.1"/>
</dbReference>
<accession>A0A1A8T5K7</accession>
<dbReference type="Pfam" id="PF06097">
    <property type="entry name" value="DUF945"/>
    <property type="match status" value="1"/>
</dbReference>
<evidence type="ECO:0000313" key="1">
    <source>
        <dbReference type="EMBL" id="SBS27649.1"/>
    </source>
</evidence>
<evidence type="ECO:0000313" key="2">
    <source>
        <dbReference type="Proteomes" id="UP000092544"/>
    </source>
</evidence>
<reference evidence="1 2" key="1">
    <citation type="submission" date="2016-06" db="EMBL/GenBank/DDBJ databases">
        <authorList>
            <person name="Kjaerup R.B."/>
            <person name="Dalgaard T.S."/>
            <person name="Juul-Madsen H.R."/>
        </authorList>
    </citation>
    <scope>NUCLEOTIDE SEQUENCE [LARGE SCALE GENOMIC DNA]</scope>
    <source>
        <strain evidence="1 2">CECT 8886</strain>
    </source>
</reference>
<proteinExistence type="predicted"/>